<dbReference type="EMBL" id="JAUEPO010000005">
    <property type="protein sequence ID" value="KAK3320679.1"/>
    <property type="molecule type" value="Genomic_DNA"/>
</dbReference>
<protein>
    <submittedName>
        <fullName evidence="1">Uncharacterized protein</fullName>
    </submittedName>
</protein>
<evidence type="ECO:0000313" key="2">
    <source>
        <dbReference type="Proteomes" id="UP001286456"/>
    </source>
</evidence>
<dbReference type="AlphaFoldDB" id="A0AAE0I8Q9"/>
<comment type="caution">
    <text evidence="1">The sequence shown here is derived from an EMBL/GenBank/DDBJ whole genome shotgun (WGS) entry which is preliminary data.</text>
</comment>
<name>A0AAE0I8Q9_9PEZI</name>
<proteinExistence type="predicted"/>
<keyword evidence="2" id="KW-1185">Reference proteome</keyword>
<reference evidence="1" key="1">
    <citation type="journal article" date="2023" name="Mol. Phylogenet. Evol.">
        <title>Genome-scale phylogeny and comparative genomics of the fungal order Sordariales.</title>
        <authorList>
            <person name="Hensen N."/>
            <person name="Bonometti L."/>
            <person name="Westerberg I."/>
            <person name="Brannstrom I.O."/>
            <person name="Guillou S."/>
            <person name="Cros-Aarteil S."/>
            <person name="Calhoun S."/>
            <person name="Haridas S."/>
            <person name="Kuo A."/>
            <person name="Mondo S."/>
            <person name="Pangilinan J."/>
            <person name="Riley R."/>
            <person name="LaButti K."/>
            <person name="Andreopoulos B."/>
            <person name="Lipzen A."/>
            <person name="Chen C."/>
            <person name="Yan M."/>
            <person name="Daum C."/>
            <person name="Ng V."/>
            <person name="Clum A."/>
            <person name="Steindorff A."/>
            <person name="Ohm R.A."/>
            <person name="Martin F."/>
            <person name="Silar P."/>
            <person name="Natvig D.O."/>
            <person name="Lalanne C."/>
            <person name="Gautier V."/>
            <person name="Ament-Velasquez S.L."/>
            <person name="Kruys A."/>
            <person name="Hutchinson M.I."/>
            <person name="Powell A.J."/>
            <person name="Barry K."/>
            <person name="Miller A.N."/>
            <person name="Grigoriev I.V."/>
            <person name="Debuchy R."/>
            <person name="Gladieux P."/>
            <person name="Hiltunen Thoren M."/>
            <person name="Johannesson H."/>
        </authorList>
    </citation>
    <scope>NUCLEOTIDE SEQUENCE</scope>
    <source>
        <strain evidence="1">SMH4131-1</strain>
    </source>
</reference>
<evidence type="ECO:0000313" key="1">
    <source>
        <dbReference type="EMBL" id="KAK3320679.1"/>
    </source>
</evidence>
<accession>A0AAE0I8Q9</accession>
<dbReference type="Proteomes" id="UP001286456">
    <property type="component" value="Unassembled WGS sequence"/>
</dbReference>
<organism evidence="1 2">
    <name type="scientific">Cercophora scortea</name>
    <dbReference type="NCBI Taxonomy" id="314031"/>
    <lineage>
        <taxon>Eukaryota</taxon>
        <taxon>Fungi</taxon>
        <taxon>Dikarya</taxon>
        <taxon>Ascomycota</taxon>
        <taxon>Pezizomycotina</taxon>
        <taxon>Sordariomycetes</taxon>
        <taxon>Sordariomycetidae</taxon>
        <taxon>Sordariales</taxon>
        <taxon>Lasiosphaeriaceae</taxon>
        <taxon>Cercophora</taxon>
    </lineage>
</organism>
<gene>
    <name evidence="1" type="ORF">B0T19DRAFT_430180</name>
</gene>
<sequence>MKWGRELVLGLRQSWAGLGWASAMCQGEVTCTNALRAFPESLEVTRTRKLQVTRRLFSFAHTSDQTSNSIFII</sequence>
<reference evidence="1" key="2">
    <citation type="submission" date="2023-06" db="EMBL/GenBank/DDBJ databases">
        <authorList>
            <consortium name="Lawrence Berkeley National Laboratory"/>
            <person name="Haridas S."/>
            <person name="Hensen N."/>
            <person name="Bonometti L."/>
            <person name="Westerberg I."/>
            <person name="Brannstrom I.O."/>
            <person name="Guillou S."/>
            <person name="Cros-Aarteil S."/>
            <person name="Calhoun S."/>
            <person name="Kuo A."/>
            <person name="Mondo S."/>
            <person name="Pangilinan J."/>
            <person name="Riley R."/>
            <person name="Labutti K."/>
            <person name="Andreopoulos B."/>
            <person name="Lipzen A."/>
            <person name="Chen C."/>
            <person name="Yanf M."/>
            <person name="Daum C."/>
            <person name="Ng V."/>
            <person name="Clum A."/>
            <person name="Steindorff A."/>
            <person name="Ohm R."/>
            <person name="Martin F."/>
            <person name="Silar P."/>
            <person name="Natvig D."/>
            <person name="Lalanne C."/>
            <person name="Gautier V."/>
            <person name="Ament-Velasquez S.L."/>
            <person name="Kruys A."/>
            <person name="Hutchinson M.I."/>
            <person name="Powell A.J."/>
            <person name="Barry K."/>
            <person name="Miller A.N."/>
            <person name="Grigoriev I.V."/>
            <person name="Debuchy R."/>
            <person name="Gladieux P."/>
            <person name="Thoren M.H."/>
            <person name="Johannesson H."/>
        </authorList>
    </citation>
    <scope>NUCLEOTIDE SEQUENCE</scope>
    <source>
        <strain evidence="1">SMH4131-1</strain>
    </source>
</reference>